<dbReference type="Gene3D" id="3.90.120.30">
    <property type="match status" value="1"/>
</dbReference>
<feature type="active site" evidence="6">
    <location>
        <position position="165"/>
    </location>
</feature>
<dbReference type="EMBL" id="JAPTGG010000011">
    <property type="protein sequence ID" value="MCZ0866205.1"/>
    <property type="molecule type" value="Genomic_DNA"/>
</dbReference>
<evidence type="ECO:0000256" key="6">
    <source>
        <dbReference type="PROSITE-ProRule" id="PRU01016"/>
    </source>
</evidence>
<dbReference type="InterPro" id="IPR050750">
    <property type="entry name" value="C5-MTase"/>
</dbReference>
<evidence type="ECO:0000256" key="8">
    <source>
        <dbReference type="RuleBase" id="RU000417"/>
    </source>
</evidence>
<comment type="caution">
    <text evidence="9">The sequence shown here is derived from an EMBL/GenBank/DDBJ whole genome shotgun (WGS) entry which is preliminary data.</text>
</comment>
<dbReference type="NCBIfam" id="TIGR00675">
    <property type="entry name" value="dcm"/>
    <property type="match status" value="1"/>
</dbReference>
<reference evidence="9 10" key="1">
    <citation type="submission" date="2022-12" db="EMBL/GenBank/DDBJ databases">
        <title>Dasania phycosphaerae sp. nov., isolated from particulate material of the south coast of Korea.</title>
        <authorList>
            <person name="Jiang Y."/>
        </authorList>
    </citation>
    <scope>NUCLEOTIDE SEQUENCE [LARGE SCALE GENOMIC DNA]</scope>
    <source>
        <strain evidence="9 10">GY-19</strain>
    </source>
</reference>
<keyword evidence="10" id="KW-1185">Reference proteome</keyword>
<dbReference type="AlphaFoldDB" id="A0A9J6RQ93"/>
<dbReference type="Gene3D" id="3.40.50.150">
    <property type="entry name" value="Vaccinia Virus protein VP39"/>
    <property type="match status" value="1"/>
</dbReference>
<dbReference type="GO" id="GO:0003886">
    <property type="term" value="F:DNA (cytosine-5-)-methyltransferase activity"/>
    <property type="evidence" value="ECO:0007669"/>
    <property type="project" value="UniProtKB-EC"/>
</dbReference>
<evidence type="ECO:0000256" key="3">
    <source>
        <dbReference type="ARBA" id="ARBA00022691"/>
    </source>
</evidence>
<evidence type="ECO:0000256" key="1">
    <source>
        <dbReference type="ARBA" id="ARBA00022603"/>
    </source>
</evidence>
<evidence type="ECO:0000256" key="2">
    <source>
        <dbReference type="ARBA" id="ARBA00022679"/>
    </source>
</evidence>
<keyword evidence="4" id="KW-0680">Restriction system</keyword>
<keyword evidence="1 6" id="KW-0489">Methyltransferase</keyword>
<dbReference type="PRINTS" id="PR00105">
    <property type="entry name" value="C5METTRFRASE"/>
</dbReference>
<gene>
    <name evidence="9" type="ORF">O0V09_13425</name>
</gene>
<comment type="similarity">
    <text evidence="6 7">Belongs to the class I-like SAM-binding methyltransferase superfamily. C5-methyltransferase family.</text>
</comment>
<dbReference type="GO" id="GO:0009307">
    <property type="term" value="P:DNA restriction-modification system"/>
    <property type="evidence" value="ECO:0007669"/>
    <property type="project" value="UniProtKB-KW"/>
</dbReference>
<sequence>MNNKTNVLQQAEELIKPLALKHVPQDSDVAAVIDQWIHAIATDSQFYCNPDLVTPEKIKKSIVKLLQKNGLYTTRKAFFSNVFRGLKLKPNFDSQFRFIDLFAGIGGVRLGFQQNGGVCVFSSEYDRAAQKTYKLNHGEFPFGDITKIAENEIPEHDVLLAGFPCQPFSNAGVSARNAVGKKHGFLCDTQGTLFFDVMRIVDERRPKVVFLENVRNLERHDKGRTFQTIKETIEKSGYSFYYKVIDSSSVVPQRRVRCYMVAIRADITKNFCFPRFNGDPKPLGSILEDSVDEKYTISDKLWLGHINRTKRNLERGTGFTAHTANLDKPSNTIVARYGKDGKECLIPQEDKNPRLLTPKECARLQGFPEDFITPAARTPAYRQFGNSVVVPIIQEIAKKIRRDIL</sequence>
<dbReference type="EC" id="2.1.1.37" evidence="8"/>
<accession>A0A9J6RQ93</accession>
<protein>
    <recommendedName>
        <fullName evidence="8">Cytosine-specific methyltransferase</fullName>
        <ecNumber evidence="8">2.1.1.37</ecNumber>
    </recommendedName>
</protein>
<comment type="catalytic activity">
    <reaction evidence="5 8">
        <text>a 2'-deoxycytidine in DNA + S-adenosyl-L-methionine = a 5-methyl-2'-deoxycytidine in DNA + S-adenosyl-L-homocysteine + H(+)</text>
        <dbReference type="Rhea" id="RHEA:13681"/>
        <dbReference type="Rhea" id="RHEA-COMP:11369"/>
        <dbReference type="Rhea" id="RHEA-COMP:11370"/>
        <dbReference type="ChEBI" id="CHEBI:15378"/>
        <dbReference type="ChEBI" id="CHEBI:57856"/>
        <dbReference type="ChEBI" id="CHEBI:59789"/>
        <dbReference type="ChEBI" id="CHEBI:85452"/>
        <dbReference type="ChEBI" id="CHEBI:85454"/>
        <dbReference type="EC" id="2.1.1.37"/>
    </reaction>
</comment>
<evidence type="ECO:0000313" key="10">
    <source>
        <dbReference type="Proteomes" id="UP001069090"/>
    </source>
</evidence>
<dbReference type="PANTHER" id="PTHR46098">
    <property type="entry name" value="TRNA (CYTOSINE(38)-C(5))-METHYLTRANSFERASE"/>
    <property type="match status" value="1"/>
</dbReference>
<name>A0A9J6RQ93_9GAMM</name>
<dbReference type="InterPro" id="IPR018117">
    <property type="entry name" value="C5_DNA_meth_AS"/>
</dbReference>
<keyword evidence="2 6" id="KW-0808">Transferase</keyword>
<organism evidence="9 10">
    <name type="scientific">Dasania phycosphaerae</name>
    <dbReference type="NCBI Taxonomy" id="2950436"/>
    <lineage>
        <taxon>Bacteria</taxon>
        <taxon>Pseudomonadati</taxon>
        <taxon>Pseudomonadota</taxon>
        <taxon>Gammaproteobacteria</taxon>
        <taxon>Cellvibrionales</taxon>
        <taxon>Spongiibacteraceae</taxon>
        <taxon>Dasania</taxon>
    </lineage>
</organism>
<evidence type="ECO:0000256" key="7">
    <source>
        <dbReference type="RuleBase" id="RU000416"/>
    </source>
</evidence>
<dbReference type="CDD" id="cd00315">
    <property type="entry name" value="Cyt_C5_DNA_methylase"/>
    <property type="match status" value="1"/>
</dbReference>
<dbReference type="InterPro" id="IPR001525">
    <property type="entry name" value="C5_MeTfrase"/>
</dbReference>
<dbReference type="PROSITE" id="PS51679">
    <property type="entry name" value="SAM_MT_C5"/>
    <property type="match status" value="1"/>
</dbReference>
<evidence type="ECO:0000256" key="5">
    <source>
        <dbReference type="ARBA" id="ARBA00047422"/>
    </source>
</evidence>
<dbReference type="PROSITE" id="PS00094">
    <property type="entry name" value="C5_MTASE_1"/>
    <property type="match status" value="1"/>
</dbReference>
<dbReference type="Proteomes" id="UP001069090">
    <property type="component" value="Unassembled WGS sequence"/>
</dbReference>
<dbReference type="Pfam" id="PF00145">
    <property type="entry name" value="DNA_methylase"/>
    <property type="match status" value="1"/>
</dbReference>
<dbReference type="RefSeq" id="WP_258332368.1">
    <property type="nucleotide sequence ID" value="NZ_JAPTGG010000011.1"/>
</dbReference>
<proteinExistence type="inferred from homology"/>
<dbReference type="PANTHER" id="PTHR46098:SF1">
    <property type="entry name" value="TRNA (CYTOSINE(38)-C(5))-METHYLTRANSFERASE"/>
    <property type="match status" value="1"/>
</dbReference>
<evidence type="ECO:0000256" key="4">
    <source>
        <dbReference type="ARBA" id="ARBA00022747"/>
    </source>
</evidence>
<dbReference type="SUPFAM" id="SSF53335">
    <property type="entry name" value="S-adenosyl-L-methionine-dependent methyltransferases"/>
    <property type="match status" value="1"/>
</dbReference>
<dbReference type="GO" id="GO:0032259">
    <property type="term" value="P:methylation"/>
    <property type="evidence" value="ECO:0007669"/>
    <property type="project" value="UniProtKB-KW"/>
</dbReference>
<dbReference type="InterPro" id="IPR029063">
    <property type="entry name" value="SAM-dependent_MTases_sf"/>
</dbReference>
<evidence type="ECO:0000313" key="9">
    <source>
        <dbReference type="EMBL" id="MCZ0866205.1"/>
    </source>
</evidence>
<keyword evidence="3 6" id="KW-0949">S-adenosyl-L-methionine</keyword>